<protein>
    <submittedName>
        <fullName evidence="2">Uncharacterized protein</fullName>
    </submittedName>
</protein>
<dbReference type="GO" id="GO:0005929">
    <property type="term" value="C:cilium"/>
    <property type="evidence" value="ECO:0007669"/>
    <property type="project" value="TreeGrafter"/>
</dbReference>
<dbReference type="PANTHER" id="PTHR14920">
    <property type="entry name" value="OSMOTIC AVOIDANCE ABNORMAL PROTEIN 1/WD REPEAT MEMBRANE PROTEIN"/>
    <property type="match status" value="1"/>
</dbReference>
<accession>A0A397B320</accession>
<name>A0A397B320_APHAT</name>
<dbReference type="InterPro" id="IPR040379">
    <property type="entry name" value="WDR19/dyf-2"/>
</dbReference>
<organism evidence="2 3">
    <name type="scientific">Aphanomyces astaci</name>
    <name type="common">Crayfish plague agent</name>
    <dbReference type="NCBI Taxonomy" id="112090"/>
    <lineage>
        <taxon>Eukaryota</taxon>
        <taxon>Sar</taxon>
        <taxon>Stramenopiles</taxon>
        <taxon>Oomycota</taxon>
        <taxon>Saprolegniomycetes</taxon>
        <taxon>Saprolegniales</taxon>
        <taxon>Verrucalvaceae</taxon>
        <taxon>Aphanomyces</taxon>
    </lineage>
</organism>
<dbReference type="AlphaFoldDB" id="A0A397B320"/>
<gene>
    <name evidence="2" type="ORF">DYB36_007563</name>
</gene>
<comment type="caution">
    <text evidence="2">The sequence shown here is derived from an EMBL/GenBank/DDBJ whole genome shotgun (WGS) entry which is preliminary data.</text>
</comment>
<feature type="compositionally biased region" description="Polar residues" evidence="1">
    <location>
        <begin position="81"/>
        <end position="90"/>
    </location>
</feature>
<reference evidence="2 3" key="1">
    <citation type="submission" date="2018-08" db="EMBL/GenBank/DDBJ databases">
        <title>Aphanomyces genome sequencing and annotation.</title>
        <authorList>
            <person name="Minardi D."/>
            <person name="Oidtmann B."/>
            <person name="Van Der Giezen M."/>
            <person name="Studholme D.J."/>
        </authorList>
    </citation>
    <scope>NUCLEOTIDE SEQUENCE [LARGE SCALE GENOMIC DNA]</scope>
    <source>
        <strain evidence="2 3">Kv</strain>
    </source>
</reference>
<evidence type="ECO:0000313" key="2">
    <source>
        <dbReference type="EMBL" id="RHY14331.1"/>
    </source>
</evidence>
<feature type="region of interest" description="Disordered" evidence="1">
    <location>
        <begin position="60"/>
        <end position="97"/>
    </location>
</feature>
<dbReference type="GO" id="GO:0035721">
    <property type="term" value="P:intraciliary retrograde transport"/>
    <property type="evidence" value="ECO:0007669"/>
    <property type="project" value="InterPro"/>
</dbReference>
<dbReference type="Proteomes" id="UP000265427">
    <property type="component" value="Unassembled WGS sequence"/>
</dbReference>
<dbReference type="PANTHER" id="PTHR14920:SF0">
    <property type="entry name" value="WD REPEAT DOMAIN 19"/>
    <property type="match status" value="1"/>
</dbReference>
<feature type="non-terminal residue" evidence="2">
    <location>
        <position position="1"/>
    </location>
</feature>
<dbReference type="GO" id="GO:0030991">
    <property type="term" value="C:intraciliary transport particle A"/>
    <property type="evidence" value="ECO:0007669"/>
    <property type="project" value="TreeGrafter"/>
</dbReference>
<dbReference type="GO" id="GO:0060271">
    <property type="term" value="P:cilium assembly"/>
    <property type="evidence" value="ECO:0007669"/>
    <property type="project" value="TreeGrafter"/>
</dbReference>
<evidence type="ECO:0000256" key="1">
    <source>
        <dbReference type="SAM" id="MobiDB-lite"/>
    </source>
</evidence>
<sequence length="97" mass="10704">GYHMVKADWSQCPHCQFPALYSHLVSHLEAEPICPMCDKELKPDDVQKVSENDVKLATIELQQPEQAPLPAGTATKDGHINQATGKQQPPKQGELFA</sequence>
<proteinExistence type="predicted"/>
<evidence type="ECO:0000313" key="3">
    <source>
        <dbReference type="Proteomes" id="UP000265427"/>
    </source>
</evidence>
<dbReference type="EMBL" id="QUSZ01004429">
    <property type="protein sequence ID" value="RHY14331.1"/>
    <property type="molecule type" value="Genomic_DNA"/>
</dbReference>